<feature type="domain" description="Glycosyl hydrolase family 92 N-terminal" evidence="3">
    <location>
        <begin position="30"/>
        <end position="269"/>
    </location>
</feature>
<dbReference type="InterPro" id="IPR012939">
    <property type="entry name" value="Glyco_hydro_92"/>
</dbReference>
<dbReference type="Gene3D" id="1.20.1610.10">
    <property type="entry name" value="alpha-1,2-mannosidases domains"/>
    <property type="match status" value="1"/>
</dbReference>
<dbReference type="RefSeq" id="XP_020126487.1">
    <property type="nucleotide sequence ID" value="XM_020278170.1"/>
</dbReference>
<dbReference type="InterPro" id="IPR050883">
    <property type="entry name" value="PNGase"/>
</dbReference>
<dbReference type="OrthoDB" id="449263at2759"/>
<dbReference type="GeneID" id="31018431"/>
<dbReference type="GO" id="GO:0005829">
    <property type="term" value="C:cytosol"/>
    <property type="evidence" value="ECO:0007669"/>
    <property type="project" value="TreeGrafter"/>
</dbReference>
<dbReference type="PANTHER" id="PTHR12143">
    <property type="entry name" value="PEPTIDE N-GLYCANASE PNGASE -RELATED"/>
    <property type="match status" value="1"/>
</dbReference>
<dbReference type="STRING" id="236234.A0A1J9RCL7"/>
<accession>A0A1J9RCL7</accession>
<dbReference type="Gene3D" id="1.20.1050.60">
    <property type="entry name" value="alpha-1,2-mannosidase"/>
    <property type="match status" value="1"/>
</dbReference>
<dbReference type="FunFam" id="3.30.2080.10:FF:000001">
    <property type="entry name" value="Alpha-1,2-mannosidase subfamily"/>
    <property type="match status" value="1"/>
</dbReference>
<proteinExistence type="predicted"/>
<dbReference type="Gene3D" id="3.30.2080.10">
    <property type="entry name" value="GH92 mannosidase domain"/>
    <property type="match status" value="1"/>
</dbReference>
<name>A0A1J9RCL7_9PEZI</name>
<sequence>MSRKSMGRKLATAAAGLIWWTGAEARLTDFVDPLIGTVGPTPGSTIAGGNSFPGAALPWGMVKAGIDTSYLGLPEGLGNDCNAGYSPIGNVTAVSLTHVSGTGGVPTYGLISQMPLLGSLEGINLADNTTYWQNRSLDLESASVGHFSTTLLNGIKIDITSSNHTALIRYTFPPASSSPNTTTTIPTGSAPTTPSTLANTAHILIDLTHVLPAWDADAQSYSQKFLSGALSLRSQSYSGTATYTGGWSQPDTHTLHFCGNFSSAASTAAEAGTISWPYSPTVPPPDAPVVRPYADVRASAGSGMGVGAVFSWEYGGADGGGNASAGAGVVVEARVGVSYASPERACRYVEEELPAGVRFEEVVERAKGEWEERVLGSVVVDEEEEGRANETLKRMLYSALYQTGLMPTDKTGENPWWGAEAGEEPYFDDHYTLWDTYRTTLPLYHLLHTPTYTRILHGLLNIFRHEGYLPAGRTANWNGRVQGGTHADTVFADAFAKSVIGGPPPGTSNNNSTTTTTSSLPLNELALSPTDWADAYAALVSDASVPPARNADPVAFDGATKEGRGALDEWRALGFLTRNHTRSLSRGVEYAQNDFAVWSVGAGLLDNNNTTDGGVVVDADDVATWRRRADWWVGQWNPDAEAELEGVGTFRGFVGARDADGRWNLTDYDPRSCGKCGWGSDIYEAKVWETSFAAAPHDMAKVVELMGGDEGFLRRLDASFLPGFGTSVGANNDAGSALFNPGNEPSFATPFLYNYVPGNHWKTVNQSRAIVDTFYSDARNGYPGNIDSGALPSWLIFNLIGFYPIAGQPLYLLGTPRFSSLTLKLFGGTPHATRLQIQAVNMTVTSFYPQRVTLNGVALDRAWLSHAEIAKGGKLVFEMGAEPAKWDVGDRPWSLSSW</sequence>
<feature type="chain" id="PRO_5012046424" evidence="1">
    <location>
        <begin position="26"/>
        <end position="898"/>
    </location>
</feature>
<protein>
    <submittedName>
        <fullName evidence="4">Glycoside hydrolase family 92 protein</fullName>
    </submittedName>
</protein>
<gene>
    <name evidence="4" type="ORF">BKCO1_6400019</name>
</gene>
<dbReference type="GO" id="GO:0005975">
    <property type="term" value="P:carbohydrate metabolic process"/>
    <property type="evidence" value="ECO:0007669"/>
    <property type="project" value="InterPro"/>
</dbReference>
<organism evidence="4 5">
    <name type="scientific">Diplodia corticola</name>
    <dbReference type="NCBI Taxonomy" id="236234"/>
    <lineage>
        <taxon>Eukaryota</taxon>
        <taxon>Fungi</taxon>
        <taxon>Dikarya</taxon>
        <taxon>Ascomycota</taxon>
        <taxon>Pezizomycotina</taxon>
        <taxon>Dothideomycetes</taxon>
        <taxon>Dothideomycetes incertae sedis</taxon>
        <taxon>Botryosphaeriales</taxon>
        <taxon>Botryosphaeriaceae</taxon>
        <taxon>Diplodia</taxon>
    </lineage>
</organism>
<keyword evidence="4" id="KW-0378">Hydrolase</keyword>
<dbReference type="FunFam" id="1.20.1050.60:FF:000002">
    <property type="entry name" value="Glycosyl hydrolase family 92"/>
    <property type="match status" value="1"/>
</dbReference>
<keyword evidence="5" id="KW-1185">Reference proteome</keyword>
<dbReference type="InterPro" id="IPR041371">
    <property type="entry name" value="GH92_N"/>
</dbReference>
<dbReference type="GO" id="GO:0005634">
    <property type="term" value="C:nucleus"/>
    <property type="evidence" value="ECO:0007669"/>
    <property type="project" value="TreeGrafter"/>
</dbReference>
<keyword evidence="1" id="KW-0732">Signal</keyword>
<dbReference type="GO" id="GO:0000224">
    <property type="term" value="F:peptide-N4-(N-acetyl-beta-glucosaminyl)asparagine amidase activity"/>
    <property type="evidence" value="ECO:0007669"/>
    <property type="project" value="TreeGrafter"/>
</dbReference>
<reference evidence="4 5" key="1">
    <citation type="submission" date="2016-10" db="EMBL/GenBank/DDBJ databases">
        <title>Proteomics and genomics reveal pathogen-plant mechanisms compatible with a hemibiotrophic lifestyle of Diplodia corticola.</title>
        <authorList>
            <person name="Fernandes I."/>
            <person name="De Jonge R."/>
            <person name="Van De Peer Y."/>
            <person name="Devreese B."/>
            <person name="Alves A."/>
            <person name="Esteves A.C."/>
        </authorList>
    </citation>
    <scope>NUCLEOTIDE SEQUENCE [LARGE SCALE GENOMIC DNA]</scope>
    <source>
        <strain evidence="4 5">CBS 112549</strain>
    </source>
</reference>
<feature type="domain" description="Glycosyl hydrolase family 92" evidence="2">
    <location>
        <begin position="345"/>
        <end position="880"/>
    </location>
</feature>
<dbReference type="AlphaFoldDB" id="A0A1J9RCL7"/>
<dbReference type="GO" id="GO:0006516">
    <property type="term" value="P:glycoprotein catabolic process"/>
    <property type="evidence" value="ECO:0007669"/>
    <property type="project" value="TreeGrafter"/>
</dbReference>
<dbReference type="PANTHER" id="PTHR12143:SF44">
    <property type="entry name" value="GLYCOSYL HYDROLASE FAMILY 92 DOMAIN-CONTAINING PROTEIN"/>
    <property type="match status" value="1"/>
</dbReference>
<dbReference type="SUPFAM" id="SSF48208">
    <property type="entry name" value="Six-hairpin glycosidases"/>
    <property type="match status" value="1"/>
</dbReference>
<feature type="signal peptide" evidence="1">
    <location>
        <begin position="1"/>
        <end position="25"/>
    </location>
</feature>
<evidence type="ECO:0000313" key="5">
    <source>
        <dbReference type="Proteomes" id="UP000183809"/>
    </source>
</evidence>
<evidence type="ECO:0000256" key="1">
    <source>
        <dbReference type="SAM" id="SignalP"/>
    </source>
</evidence>
<dbReference type="Gene3D" id="2.70.98.10">
    <property type="match status" value="1"/>
</dbReference>
<dbReference type="Proteomes" id="UP000183809">
    <property type="component" value="Unassembled WGS sequence"/>
</dbReference>
<dbReference type="GO" id="GO:0030246">
    <property type="term" value="F:carbohydrate binding"/>
    <property type="evidence" value="ECO:0007669"/>
    <property type="project" value="InterPro"/>
</dbReference>
<dbReference type="InterPro" id="IPR014718">
    <property type="entry name" value="GH-type_carb-bd"/>
</dbReference>
<dbReference type="Pfam" id="PF17678">
    <property type="entry name" value="Glyco_hydro_92N"/>
    <property type="match status" value="1"/>
</dbReference>
<evidence type="ECO:0000259" key="2">
    <source>
        <dbReference type="Pfam" id="PF07971"/>
    </source>
</evidence>
<dbReference type="EMBL" id="MNUE01000064">
    <property type="protein sequence ID" value="OJD30227.1"/>
    <property type="molecule type" value="Genomic_DNA"/>
</dbReference>
<evidence type="ECO:0000313" key="4">
    <source>
        <dbReference type="EMBL" id="OJD30227.1"/>
    </source>
</evidence>
<evidence type="ECO:0000259" key="3">
    <source>
        <dbReference type="Pfam" id="PF17678"/>
    </source>
</evidence>
<dbReference type="Pfam" id="PF07971">
    <property type="entry name" value="Glyco_hydro_92"/>
    <property type="match status" value="1"/>
</dbReference>
<comment type="caution">
    <text evidence="4">The sequence shown here is derived from an EMBL/GenBank/DDBJ whole genome shotgun (WGS) entry which is preliminary data.</text>
</comment>
<dbReference type="InterPro" id="IPR008928">
    <property type="entry name" value="6-hairpin_glycosidase_sf"/>
</dbReference>